<dbReference type="PRINTS" id="PR00081">
    <property type="entry name" value="GDHRDH"/>
</dbReference>
<comment type="similarity">
    <text evidence="1 3">Belongs to the short-chain dehydrogenases/reductases (SDR) family.</text>
</comment>
<gene>
    <name evidence="4" type="ORF">BD821_102202</name>
</gene>
<dbReference type="AlphaFoldDB" id="A0A2S6G0A5"/>
<evidence type="ECO:0000313" key="4">
    <source>
        <dbReference type="EMBL" id="PPK49284.1"/>
    </source>
</evidence>
<evidence type="ECO:0000256" key="3">
    <source>
        <dbReference type="RuleBase" id="RU000363"/>
    </source>
</evidence>
<keyword evidence="2" id="KW-0560">Oxidoreductase</keyword>
<dbReference type="PANTHER" id="PTHR43086">
    <property type="entry name" value="VERY-LONG-CHAIN 3-OXOOACYL-COA REDUCTASE"/>
    <property type="match status" value="1"/>
</dbReference>
<dbReference type="STRING" id="37659.GCA_000703125_01818"/>
<dbReference type="GO" id="GO:0016491">
    <property type="term" value="F:oxidoreductase activity"/>
    <property type="evidence" value="ECO:0007669"/>
    <property type="project" value="UniProtKB-KW"/>
</dbReference>
<dbReference type="InterPro" id="IPR036291">
    <property type="entry name" value="NAD(P)-bd_dom_sf"/>
</dbReference>
<evidence type="ECO:0000313" key="5">
    <source>
        <dbReference type="Proteomes" id="UP000239863"/>
    </source>
</evidence>
<dbReference type="RefSeq" id="WP_242971450.1">
    <property type="nucleotide sequence ID" value="NZ_PTIS01000002.1"/>
</dbReference>
<evidence type="ECO:0008006" key="6">
    <source>
        <dbReference type="Google" id="ProtNLM"/>
    </source>
</evidence>
<comment type="caution">
    <text evidence="4">The sequence shown here is derived from an EMBL/GenBank/DDBJ whole genome shotgun (WGS) entry which is preliminary data.</text>
</comment>
<dbReference type="PRINTS" id="PR00080">
    <property type="entry name" value="SDRFAMILY"/>
</dbReference>
<proteinExistence type="inferred from homology"/>
<reference evidence="4 5" key="1">
    <citation type="submission" date="2018-02" db="EMBL/GenBank/DDBJ databases">
        <title>Genomic Encyclopedia of Archaeal and Bacterial Type Strains, Phase II (KMG-II): from individual species to whole genera.</title>
        <authorList>
            <person name="Goeker M."/>
        </authorList>
    </citation>
    <scope>NUCLEOTIDE SEQUENCE [LARGE SCALE GENOMIC DNA]</scope>
    <source>
        <strain evidence="4 5">DSM 15099</strain>
    </source>
</reference>
<evidence type="ECO:0000256" key="1">
    <source>
        <dbReference type="ARBA" id="ARBA00006484"/>
    </source>
</evidence>
<organism evidence="4 5">
    <name type="scientific">Clostridium algidicarnis DSM 15099</name>
    <dbReference type="NCBI Taxonomy" id="1121295"/>
    <lineage>
        <taxon>Bacteria</taxon>
        <taxon>Bacillati</taxon>
        <taxon>Bacillota</taxon>
        <taxon>Clostridia</taxon>
        <taxon>Eubacteriales</taxon>
        <taxon>Clostridiaceae</taxon>
        <taxon>Clostridium</taxon>
    </lineage>
</organism>
<evidence type="ECO:0000256" key="2">
    <source>
        <dbReference type="ARBA" id="ARBA00023002"/>
    </source>
</evidence>
<dbReference type="Gene3D" id="3.40.50.720">
    <property type="entry name" value="NAD(P)-binding Rossmann-like Domain"/>
    <property type="match status" value="1"/>
</dbReference>
<dbReference type="InterPro" id="IPR002347">
    <property type="entry name" value="SDR_fam"/>
</dbReference>
<dbReference type="CDD" id="cd05233">
    <property type="entry name" value="SDR_c"/>
    <property type="match status" value="1"/>
</dbReference>
<dbReference type="Pfam" id="PF00106">
    <property type="entry name" value="adh_short"/>
    <property type="match status" value="1"/>
</dbReference>
<sequence length="262" mass="29203">MDKYKIDKYTFITGATGGIGYELALVFAKNNHNLCLVARDIKKLREIKLHFENTYKIKIIIYGVDLTLEKSIIEIYEDIKYNNIIIENIINNAGYGSFGRFHEVDKDKDLTMIDLNIKSLTYILKLFIPDLIKNGGGGIMNVASTAAFQSGPMMSVYYATKAYVLSLSGALRLELSPYNINVSTLCPGPTDTNFQSRAKVKKSKVAKNSMMTAEGVAIGAYKGFKKGKEIIIPGFQNKVLVYGSNLLPRKLIHKIILKVNKG</sequence>
<protein>
    <recommendedName>
        <fullName evidence="6">Short-subunit dehydrogenase</fullName>
    </recommendedName>
</protein>
<dbReference type="PIRSF" id="PIRSF000126">
    <property type="entry name" value="11-beta-HSD1"/>
    <property type="match status" value="1"/>
</dbReference>
<dbReference type="PANTHER" id="PTHR43086:SF3">
    <property type="entry name" value="NADP-DEPENDENT 3-HYDROXY ACID DEHYDROGENASE YDFG"/>
    <property type="match status" value="1"/>
</dbReference>
<accession>A0A2S6G0A5</accession>
<dbReference type="SUPFAM" id="SSF51735">
    <property type="entry name" value="NAD(P)-binding Rossmann-fold domains"/>
    <property type="match status" value="1"/>
</dbReference>
<name>A0A2S6G0A5_9CLOT</name>
<dbReference type="EMBL" id="PTIS01000002">
    <property type="protein sequence ID" value="PPK49284.1"/>
    <property type="molecule type" value="Genomic_DNA"/>
</dbReference>
<dbReference type="Proteomes" id="UP000239863">
    <property type="component" value="Unassembled WGS sequence"/>
</dbReference>